<accession>A0AAV7UXL3</accession>
<gene>
    <name evidence="1" type="ORF">NDU88_002176</name>
</gene>
<keyword evidence="2" id="KW-1185">Reference proteome</keyword>
<sequence>MSTWCTAELCASLWSTIYEKGGVAKGESPLQEVIDIVKRAELTVESCCSVLKHLDAPINKYYISTPGMCVHSHVNLPQKRRAGAAWRSELHWSSRVSTVLWMEDTLQDSMEHREM</sequence>
<name>A0AAV7UXL3_PLEWA</name>
<evidence type="ECO:0000313" key="1">
    <source>
        <dbReference type="EMBL" id="KAJ1192870.1"/>
    </source>
</evidence>
<proteinExistence type="predicted"/>
<protein>
    <submittedName>
        <fullName evidence="1">Uncharacterized protein</fullName>
    </submittedName>
</protein>
<dbReference type="Proteomes" id="UP001066276">
    <property type="component" value="Chromosome 2_2"/>
</dbReference>
<dbReference type="EMBL" id="JANPWB010000004">
    <property type="protein sequence ID" value="KAJ1192870.1"/>
    <property type="molecule type" value="Genomic_DNA"/>
</dbReference>
<dbReference type="AlphaFoldDB" id="A0AAV7UXL3"/>
<comment type="caution">
    <text evidence="1">The sequence shown here is derived from an EMBL/GenBank/DDBJ whole genome shotgun (WGS) entry which is preliminary data.</text>
</comment>
<evidence type="ECO:0000313" key="2">
    <source>
        <dbReference type="Proteomes" id="UP001066276"/>
    </source>
</evidence>
<reference evidence="1" key="1">
    <citation type="journal article" date="2022" name="bioRxiv">
        <title>Sequencing and chromosome-scale assembly of the giantPleurodeles waltlgenome.</title>
        <authorList>
            <person name="Brown T."/>
            <person name="Elewa A."/>
            <person name="Iarovenko S."/>
            <person name="Subramanian E."/>
            <person name="Araus A.J."/>
            <person name="Petzold A."/>
            <person name="Susuki M."/>
            <person name="Suzuki K.-i.T."/>
            <person name="Hayashi T."/>
            <person name="Toyoda A."/>
            <person name="Oliveira C."/>
            <person name="Osipova E."/>
            <person name="Leigh N.D."/>
            <person name="Simon A."/>
            <person name="Yun M.H."/>
        </authorList>
    </citation>
    <scope>NUCLEOTIDE SEQUENCE</scope>
    <source>
        <strain evidence="1">20211129_DDA</strain>
        <tissue evidence="1">Liver</tissue>
    </source>
</reference>
<organism evidence="1 2">
    <name type="scientific">Pleurodeles waltl</name>
    <name type="common">Iberian ribbed newt</name>
    <dbReference type="NCBI Taxonomy" id="8319"/>
    <lineage>
        <taxon>Eukaryota</taxon>
        <taxon>Metazoa</taxon>
        <taxon>Chordata</taxon>
        <taxon>Craniata</taxon>
        <taxon>Vertebrata</taxon>
        <taxon>Euteleostomi</taxon>
        <taxon>Amphibia</taxon>
        <taxon>Batrachia</taxon>
        <taxon>Caudata</taxon>
        <taxon>Salamandroidea</taxon>
        <taxon>Salamandridae</taxon>
        <taxon>Pleurodelinae</taxon>
        <taxon>Pleurodeles</taxon>
    </lineage>
</organism>